<dbReference type="EMBL" id="LT629760">
    <property type="protein sequence ID" value="SDS12790.1"/>
    <property type="molecule type" value="Genomic_DNA"/>
</dbReference>
<dbReference type="AlphaFoldDB" id="A0A0R2ZDB2"/>
<evidence type="ECO:0000313" key="2">
    <source>
        <dbReference type="EMBL" id="SDS12790.1"/>
    </source>
</evidence>
<protein>
    <submittedName>
        <fullName evidence="1">Uncharacterized protein</fullName>
    </submittedName>
</protein>
<dbReference type="PATRIC" id="fig|200450.4.peg.1309"/>
<name>A0A0R2ZDB2_9PSED</name>
<evidence type="ECO:0000313" key="1">
    <source>
        <dbReference type="EMBL" id="KRP58125.1"/>
    </source>
</evidence>
<dbReference type="Proteomes" id="UP000183126">
    <property type="component" value="Chromosome I"/>
</dbReference>
<sequence length="180" mass="19744">MGHTFYVGDLKTWVHNTGTCALPPGFFGSEGLAVNGVCEVAITGETASTSLGKRVHKTQADLRRESGLLSTVEQAIADQFGNPILVPKRVDLKTGEAQPGANFQKAIPDAANFDRRLIVDDKPLGRPIAKDRHEIIRFIEAFRQREGVLPETIGIQRYAPKTGLPGKTELYSPYDFLPKK</sequence>
<dbReference type="RefSeq" id="WP_057009912.1">
    <property type="nucleotide sequence ID" value="NZ_JYLK01000018.1"/>
</dbReference>
<evidence type="ECO:0000313" key="4">
    <source>
        <dbReference type="Proteomes" id="UP000183126"/>
    </source>
</evidence>
<organism evidence="1 3">
    <name type="scientific">Pseudomonas trivialis</name>
    <dbReference type="NCBI Taxonomy" id="200450"/>
    <lineage>
        <taxon>Bacteria</taxon>
        <taxon>Pseudomonadati</taxon>
        <taxon>Pseudomonadota</taxon>
        <taxon>Gammaproteobacteria</taxon>
        <taxon>Pseudomonadales</taxon>
        <taxon>Pseudomonadaceae</taxon>
        <taxon>Pseudomonas</taxon>
    </lineage>
</organism>
<evidence type="ECO:0000313" key="3">
    <source>
        <dbReference type="Proteomes" id="UP000052019"/>
    </source>
</evidence>
<proteinExistence type="predicted"/>
<reference evidence="2 4" key="2">
    <citation type="submission" date="2016-10" db="EMBL/GenBank/DDBJ databases">
        <authorList>
            <person name="Varghese N."/>
            <person name="Submissions S."/>
        </authorList>
    </citation>
    <scope>NUCLEOTIDE SEQUENCE [LARGE SCALE GENOMIC DNA]</scope>
    <source>
        <strain evidence="2 4">BS3111</strain>
    </source>
</reference>
<accession>A0A0R2ZDB2</accession>
<reference evidence="1 3" key="1">
    <citation type="submission" date="2015-02" db="EMBL/GenBank/DDBJ databases">
        <title>Two Pseudomonas sp. nov. isolated from raw milk.</title>
        <authorList>
            <person name="Wenning M."/>
            <person name="von Neubeck M."/>
            <person name="Huptas C."/>
            <person name="Scherer S."/>
        </authorList>
    </citation>
    <scope>NUCLEOTIDE SEQUENCE [LARGE SCALE GENOMIC DNA]</scope>
    <source>
        <strain evidence="1 3">DSM 14937</strain>
    </source>
</reference>
<dbReference type="Proteomes" id="UP000052019">
    <property type="component" value="Unassembled WGS sequence"/>
</dbReference>
<dbReference type="OrthoDB" id="291409at2"/>
<keyword evidence="4" id="KW-1185">Reference proteome</keyword>
<dbReference type="EMBL" id="JYLK01000018">
    <property type="protein sequence ID" value="KRP58125.1"/>
    <property type="molecule type" value="Genomic_DNA"/>
</dbReference>
<gene>
    <name evidence="2" type="ORF">SAMN04490205_1556</name>
    <name evidence="1" type="ORF">TU79_21740</name>
</gene>